<evidence type="ECO:0000256" key="3">
    <source>
        <dbReference type="ARBA" id="ARBA00022833"/>
    </source>
</evidence>
<dbReference type="CDD" id="cd12148">
    <property type="entry name" value="fungal_TF_MHR"/>
    <property type="match status" value="1"/>
</dbReference>
<keyword evidence="5" id="KW-0238">DNA-binding</keyword>
<dbReference type="GO" id="GO:0000981">
    <property type="term" value="F:DNA-binding transcription factor activity, RNA polymerase II-specific"/>
    <property type="evidence" value="ECO:0007669"/>
    <property type="project" value="InterPro"/>
</dbReference>
<feature type="region of interest" description="Disordered" evidence="8">
    <location>
        <begin position="713"/>
        <end position="732"/>
    </location>
</feature>
<evidence type="ECO:0000259" key="9">
    <source>
        <dbReference type="PROSITE" id="PS50048"/>
    </source>
</evidence>
<dbReference type="PANTHER" id="PTHR31313:SF81">
    <property type="entry name" value="TY1 ENHANCER ACTIVATOR"/>
    <property type="match status" value="1"/>
</dbReference>
<dbReference type="PANTHER" id="PTHR31313">
    <property type="entry name" value="TY1 ENHANCER ACTIVATOR"/>
    <property type="match status" value="1"/>
</dbReference>
<comment type="subcellular location">
    <subcellularLocation>
        <location evidence="1">Nucleus</location>
    </subcellularLocation>
</comment>
<dbReference type="GO" id="GO:0008270">
    <property type="term" value="F:zinc ion binding"/>
    <property type="evidence" value="ECO:0007669"/>
    <property type="project" value="InterPro"/>
</dbReference>
<accession>A0A8H6WPA2</accession>
<dbReference type="PROSITE" id="PS50048">
    <property type="entry name" value="ZN2_CY6_FUNGAL_2"/>
    <property type="match status" value="1"/>
</dbReference>
<dbReference type="PROSITE" id="PS00463">
    <property type="entry name" value="ZN2_CY6_FUNGAL_1"/>
    <property type="match status" value="1"/>
</dbReference>
<evidence type="ECO:0000256" key="4">
    <source>
        <dbReference type="ARBA" id="ARBA00023015"/>
    </source>
</evidence>
<keyword evidence="2" id="KW-0479">Metal-binding</keyword>
<protein>
    <submittedName>
        <fullName evidence="10">Zn(2)-C6 fungal-type domain-containing protein</fullName>
    </submittedName>
</protein>
<keyword evidence="3" id="KW-0862">Zinc</keyword>
<dbReference type="GO" id="GO:0006351">
    <property type="term" value="P:DNA-templated transcription"/>
    <property type="evidence" value="ECO:0007669"/>
    <property type="project" value="InterPro"/>
</dbReference>
<dbReference type="InterPro" id="IPR036864">
    <property type="entry name" value="Zn2-C6_fun-type_DNA-bd_sf"/>
</dbReference>
<evidence type="ECO:0000256" key="1">
    <source>
        <dbReference type="ARBA" id="ARBA00004123"/>
    </source>
</evidence>
<dbReference type="CDD" id="cd00067">
    <property type="entry name" value="GAL4"/>
    <property type="match status" value="1"/>
</dbReference>
<keyword evidence="11" id="KW-1185">Reference proteome</keyword>
<dbReference type="AlphaFoldDB" id="A0A8H6WPA2"/>
<keyword evidence="4" id="KW-0805">Transcription regulation</keyword>
<proteinExistence type="predicted"/>
<dbReference type="GO" id="GO:0005634">
    <property type="term" value="C:nucleus"/>
    <property type="evidence" value="ECO:0007669"/>
    <property type="project" value="UniProtKB-SubCell"/>
</dbReference>
<dbReference type="InterPro" id="IPR051615">
    <property type="entry name" value="Transcr_Regulatory_Elem"/>
</dbReference>
<dbReference type="SMART" id="SM00066">
    <property type="entry name" value="GAL4"/>
    <property type="match status" value="1"/>
</dbReference>
<sequence length="767" mass="85608">MPKGTPSATSARSRAPYASQACTVCRARKSKCDGVRPICSPCSSSGRQDECSWGKEAAARKPKTDAHFDALQKVNDALRAYIEVLEGRLAKCVCQEKDALQFHPPELDESDAEEVGSDWGGSDEEITKELAIPAQRLKLDDELGGGLAVQGSTAPFRFDIALAPAPSALPTAMVDDSASYILQVDGVDQPDTLDWARYLPPDVKMSRQEHDTIFDLALKFWTGWGLRVAPSLLFKDMHRALSTPPSHPPLKTPSYSPMYHNSMLSICAIFSTNPYLRDAQTRTRFADHAKQFLEAECKSPQTSLVHALSFLGTFYADIGQRIMADLYVGMSTRVSMTLGLEVDSTPWMESGLITREEMLARHWTHWSVCFRDVSWALYIGRHFCGPPMDATKGPSVDEAADAVPWFYAPANIPPQPNMITATFKETFALSHIGRKIIDIVNGLDRAQQGTRKLDQLVTQIEYVVFVVYRLLVDLCISLELYSWKNSLPAILDITPANRAKSTPYRLMLHCEYWSYFIFLHRPFFSRKAEPNVDHVKLCKRAAENIIDIAETWSKLYGLKHATAALFQTIFSAATIHMLLALQATSTSSMRIAHVALQASMTKVEDCIRYLHDIGETWMSAKRFGVLLGEILNGKLRPIVEKRLKQRAGPVPMMVVDFSVPAPAQVEAEQAYPEHQQHAVPPQPESAWYPPAQPYGQTAAAWVGENYDGHTQYAAPSMQYQPPPPPPPHHTLHRSASEVDIAAFLPNFDFGAPQYWITKQEPVVFRNT</sequence>
<dbReference type="Gene3D" id="4.10.240.10">
    <property type="entry name" value="Zn(2)-C6 fungal-type DNA-binding domain"/>
    <property type="match status" value="1"/>
</dbReference>
<evidence type="ECO:0000256" key="6">
    <source>
        <dbReference type="ARBA" id="ARBA00023163"/>
    </source>
</evidence>
<evidence type="ECO:0000256" key="7">
    <source>
        <dbReference type="ARBA" id="ARBA00023242"/>
    </source>
</evidence>
<evidence type="ECO:0000313" key="11">
    <source>
        <dbReference type="Proteomes" id="UP000613580"/>
    </source>
</evidence>
<dbReference type="Proteomes" id="UP000613580">
    <property type="component" value="Unassembled WGS sequence"/>
</dbReference>
<reference evidence="10" key="1">
    <citation type="submission" date="2020-05" db="EMBL/GenBank/DDBJ databases">
        <title>Mycena genomes resolve the evolution of fungal bioluminescence.</title>
        <authorList>
            <person name="Tsai I.J."/>
        </authorList>
    </citation>
    <scope>NUCLEOTIDE SEQUENCE</scope>
    <source>
        <strain evidence="10">110903Hualien_Pintung</strain>
    </source>
</reference>
<name>A0A8H6WPA2_MYCCL</name>
<dbReference type="InterPro" id="IPR007219">
    <property type="entry name" value="XnlR_reg_dom"/>
</dbReference>
<dbReference type="Pfam" id="PF00172">
    <property type="entry name" value="Zn_clus"/>
    <property type="match status" value="1"/>
</dbReference>
<dbReference type="OrthoDB" id="2154091at2759"/>
<evidence type="ECO:0000256" key="5">
    <source>
        <dbReference type="ARBA" id="ARBA00023125"/>
    </source>
</evidence>
<organism evidence="10 11">
    <name type="scientific">Mycena chlorophos</name>
    <name type="common">Agaric fungus</name>
    <name type="synonym">Agaricus chlorophos</name>
    <dbReference type="NCBI Taxonomy" id="658473"/>
    <lineage>
        <taxon>Eukaryota</taxon>
        <taxon>Fungi</taxon>
        <taxon>Dikarya</taxon>
        <taxon>Basidiomycota</taxon>
        <taxon>Agaricomycotina</taxon>
        <taxon>Agaricomycetes</taxon>
        <taxon>Agaricomycetidae</taxon>
        <taxon>Agaricales</taxon>
        <taxon>Marasmiineae</taxon>
        <taxon>Mycenaceae</taxon>
        <taxon>Mycena</taxon>
    </lineage>
</organism>
<evidence type="ECO:0000256" key="8">
    <source>
        <dbReference type="SAM" id="MobiDB-lite"/>
    </source>
</evidence>
<gene>
    <name evidence="10" type="ORF">HMN09_00296500</name>
</gene>
<keyword evidence="6" id="KW-0804">Transcription</keyword>
<evidence type="ECO:0000313" key="10">
    <source>
        <dbReference type="EMBL" id="KAF7319569.1"/>
    </source>
</evidence>
<evidence type="ECO:0000256" key="2">
    <source>
        <dbReference type="ARBA" id="ARBA00022723"/>
    </source>
</evidence>
<comment type="caution">
    <text evidence="10">The sequence shown here is derived from an EMBL/GenBank/DDBJ whole genome shotgun (WGS) entry which is preliminary data.</text>
</comment>
<dbReference type="InterPro" id="IPR001138">
    <property type="entry name" value="Zn2Cys6_DnaBD"/>
</dbReference>
<dbReference type="GO" id="GO:0003677">
    <property type="term" value="F:DNA binding"/>
    <property type="evidence" value="ECO:0007669"/>
    <property type="project" value="UniProtKB-KW"/>
</dbReference>
<dbReference type="Pfam" id="PF04082">
    <property type="entry name" value="Fungal_trans"/>
    <property type="match status" value="1"/>
</dbReference>
<feature type="domain" description="Zn(2)-C6 fungal-type" evidence="9">
    <location>
        <begin position="21"/>
        <end position="53"/>
    </location>
</feature>
<keyword evidence="7" id="KW-0539">Nucleus</keyword>
<dbReference type="EMBL" id="JACAZE010000003">
    <property type="protein sequence ID" value="KAF7319569.1"/>
    <property type="molecule type" value="Genomic_DNA"/>
</dbReference>
<dbReference type="SUPFAM" id="SSF57701">
    <property type="entry name" value="Zn2/Cys6 DNA-binding domain"/>
    <property type="match status" value="1"/>
</dbReference>